<gene>
    <name evidence="1" type="ORF">NM208_g5791</name>
</gene>
<sequence>MPTFNDITQFLGGQIFGKTTIPNVDLSDRTIIATGANTGLGLEAAKHLARLNVSKLILACRNVKKANDAATRIYEETKCEDCTEIQVWELDLSNYESTISFAKRASRELQRLDGFLANAGVEVEHFELAEDVELTLKVNVVSTFLLALAVLPKMQETTENYGVDANLTIVGSLIHTFAPEQQLEVPKEKDIFEELSCPETADMGQRYPLSKLMSHQCAHQLAKHVSATAKTNGPHVVVNWANPGWCATELVRNKAKSLPERILMPLIGWSAELEWQMGPRENVETET</sequence>
<evidence type="ECO:0000313" key="2">
    <source>
        <dbReference type="Proteomes" id="UP001148629"/>
    </source>
</evidence>
<accession>A0ACC1SFK0</accession>
<keyword evidence="2" id="KW-1185">Reference proteome</keyword>
<comment type="caution">
    <text evidence="1">The sequence shown here is derived from an EMBL/GenBank/DDBJ whole genome shotgun (WGS) entry which is preliminary data.</text>
</comment>
<dbReference type="EMBL" id="JANRMS010000503">
    <property type="protein sequence ID" value="KAJ3538708.1"/>
    <property type="molecule type" value="Genomic_DNA"/>
</dbReference>
<protein>
    <submittedName>
        <fullName evidence="1">Uncharacterized protein</fullName>
    </submittedName>
</protein>
<evidence type="ECO:0000313" key="1">
    <source>
        <dbReference type="EMBL" id="KAJ3538708.1"/>
    </source>
</evidence>
<reference evidence="1" key="1">
    <citation type="submission" date="2022-08" db="EMBL/GenBank/DDBJ databases">
        <title>Genome Sequence of Fusarium decemcellulare.</title>
        <authorList>
            <person name="Buettner E."/>
        </authorList>
    </citation>
    <scope>NUCLEOTIDE SEQUENCE</scope>
    <source>
        <strain evidence="1">Babe19</strain>
    </source>
</reference>
<proteinExistence type="predicted"/>
<name>A0ACC1SFK0_9HYPO</name>
<dbReference type="Proteomes" id="UP001148629">
    <property type="component" value="Unassembled WGS sequence"/>
</dbReference>
<organism evidence="1 2">
    <name type="scientific">Fusarium decemcellulare</name>
    <dbReference type="NCBI Taxonomy" id="57161"/>
    <lineage>
        <taxon>Eukaryota</taxon>
        <taxon>Fungi</taxon>
        <taxon>Dikarya</taxon>
        <taxon>Ascomycota</taxon>
        <taxon>Pezizomycotina</taxon>
        <taxon>Sordariomycetes</taxon>
        <taxon>Hypocreomycetidae</taxon>
        <taxon>Hypocreales</taxon>
        <taxon>Nectriaceae</taxon>
        <taxon>Fusarium</taxon>
        <taxon>Fusarium decemcellulare species complex</taxon>
    </lineage>
</organism>